<keyword evidence="3" id="KW-1185">Reference proteome</keyword>
<proteinExistence type="predicted"/>
<reference evidence="2 3" key="1">
    <citation type="submission" date="2020-08" db="EMBL/GenBank/DDBJ databases">
        <title>Sequencing the genomes of 1000 actinobacteria strains.</title>
        <authorList>
            <person name="Klenk H.-P."/>
        </authorList>
    </citation>
    <scope>NUCLEOTIDE SEQUENCE [LARGE SCALE GENOMIC DNA]</scope>
    <source>
        <strain evidence="2 3">DSM 19079</strain>
    </source>
</reference>
<evidence type="ECO:0000256" key="1">
    <source>
        <dbReference type="SAM" id="MobiDB-lite"/>
    </source>
</evidence>
<dbReference type="Proteomes" id="UP000560081">
    <property type="component" value="Unassembled WGS sequence"/>
</dbReference>
<organism evidence="2 3">
    <name type="scientific">Micrococcus flavus</name>
    <dbReference type="NCBI Taxonomy" id="384602"/>
    <lineage>
        <taxon>Bacteria</taxon>
        <taxon>Bacillati</taxon>
        <taxon>Actinomycetota</taxon>
        <taxon>Actinomycetes</taxon>
        <taxon>Micrococcales</taxon>
        <taxon>Micrococcaceae</taxon>
        <taxon>Micrococcus</taxon>
    </lineage>
</organism>
<dbReference type="RefSeq" id="WP_229667384.1">
    <property type="nucleotide sequence ID" value="NZ_BMLA01000005.1"/>
</dbReference>
<evidence type="ECO:0000313" key="2">
    <source>
        <dbReference type="EMBL" id="MBB4882350.1"/>
    </source>
</evidence>
<protein>
    <submittedName>
        <fullName evidence="2">Uncharacterized protein</fullName>
    </submittedName>
</protein>
<comment type="caution">
    <text evidence="2">The sequence shown here is derived from an EMBL/GenBank/DDBJ whole genome shotgun (WGS) entry which is preliminary data.</text>
</comment>
<evidence type="ECO:0000313" key="3">
    <source>
        <dbReference type="Proteomes" id="UP000560081"/>
    </source>
</evidence>
<feature type="compositionally biased region" description="Acidic residues" evidence="1">
    <location>
        <begin position="81"/>
        <end position="90"/>
    </location>
</feature>
<name>A0A7W7PB88_9MICC</name>
<accession>A0A7W7PB88</accession>
<dbReference type="EMBL" id="JACHMC010000001">
    <property type="protein sequence ID" value="MBB4882350.1"/>
    <property type="molecule type" value="Genomic_DNA"/>
</dbReference>
<gene>
    <name evidence="2" type="ORF">BJ976_000701</name>
</gene>
<dbReference type="AlphaFoldDB" id="A0A7W7PB88"/>
<feature type="region of interest" description="Disordered" evidence="1">
    <location>
        <begin position="63"/>
        <end position="90"/>
    </location>
</feature>
<sequence>MANTLEFLRGVDRLHAFYTENVRMLAHAYDLTDEEASHVLANTGFNNVSVAILRPPRVDVLGGLGARPEDEDHTHPVVAPDADDDGPASA</sequence>